<reference evidence="2 3" key="1">
    <citation type="journal article" date="2019" name="Nat. Med.">
        <title>A library of human gut bacterial isolates paired with longitudinal multiomics data enables mechanistic microbiome research.</title>
        <authorList>
            <person name="Poyet M."/>
            <person name="Groussin M."/>
            <person name="Gibbons S.M."/>
            <person name="Avila-Pacheco J."/>
            <person name="Jiang X."/>
            <person name="Kearney S.M."/>
            <person name="Perrotta A.R."/>
            <person name="Berdy B."/>
            <person name="Zhao S."/>
            <person name="Lieberman T.D."/>
            <person name="Swanson P.K."/>
            <person name="Smith M."/>
            <person name="Roesemann S."/>
            <person name="Alexander J.E."/>
            <person name="Rich S.A."/>
            <person name="Livny J."/>
            <person name="Vlamakis H."/>
            <person name="Clish C."/>
            <person name="Bullock K."/>
            <person name="Deik A."/>
            <person name="Scott J."/>
            <person name="Pierce K.A."/>
            <person name="Xavier R.J."/>
            <person name="Alm E.J."/>
        </authorList>
    </citation>
    <scope>NUCLEOTIDE SEQUENCE [LARGE SCALE GENOMIC DNA]</scope>
    <source>
        <strain evidence="2 3">BIOML-A16</strain>
    </source>
</reference>
<gene>
    <name evidence="2" type="ORF">GMD92_02940</name>
</gene>
<dbReference type="Proteomes" id="UP000448908">
    <property type="component" value="Unassembled WGS sequence"/>
</dbReference>
<dbReference type="RefSeq" id="WP_164728003.1">
    <property type="nucleotide sequence ID" value="NZ_WNCS01000023.1"/>
</dbReference>
<dbReference type="PROSITE" id="PS51257">
    <property type="entry name" value="PROKAR_LIPOPROTEIN"/>
    <property type="match status" value="1"/>
</dbReference>
<comment type="caution">
    <text evidence="2">The sequence shown here is derived from an EMBL/GenBank/DDBJ whole genome shotgun (WGS) entry which is preliminary data.</text>
</comment>
<organism evidence="2 3">
    <name type="scientific">Parabacteroides merdae</name>
    <dbReference type="NCBI Taxonomy" id="46503"/>
    <lineage>
        <taxon>Bacteria</taxon>
        <taxon>Pseudomonadati</taxon>
        <taxon>Bacteroidota</taxon>
        <taxon>Bacteroidia</taxon>
        <taxon>Bacteroidales</taxon>
        <taxon>Tannerellaceae</taxon>
        <taxon>Parabacteroides</taxon>
    </lineage>
</organism>
<dbReference type="AlphaFoldDB" id="A0AA44ALQ2"/>
<evidence type="ECO:0000313" key="3">
    <source>
        <dbReference type="Proteomes" id="UP000448908"/>
    </source>
</evidence>
<dbReference type="Pfam" id="PF20200">
    <property type="entry name" value="DUF6562"/>
    <property type="match status" value="1"/>
</dbReference>
<dbReference type="InterPro" id="IPR046692">
    <property type="entry name" value="DUF6562"/>
</dbReference>
<protein>
    <recommendedName>
        <fullName evidence="1">DUF6562 domain-containing protein</fullName>
    </recommendedName>
</protein>
<dbReference type="EMBL" id="WNDA01000003">
    <property type="protein sequence ID" value="MTU68062.1"/>
    <property type="molecule type" value="Genomic_DNA"/>
</dbReference>
<evidence type="ECO:0000259" key="1">
    <source>
        <dbReference type="Pfam" id="PF20200"/>
    </source>
</evidence>
<feature type="domain" description="DUF6562" evidence="1">
    <location>
        <begin position="152"/>
        <end position="390"/>
    </location>
</feature>
<evidence type="ECO:0000313" key="2">
    <source>
        <dbReference type="EMBL" id="MTU68062.1"/>
    </source>
</evidence>
<sequence length="391" mass="44026">MIRILYIFLGISVMLGLSSCHKTIHIHPWEEPAADEKAMLTLRIDNSAPRLGAVIDYTVSPAVIIYSDDLPENAAAHARHAASASDENPDTQKFLLQRAHSLAEAFDEIAPYVLDGDKWELHLKYEVYAGTAEQVKKGFVTPFHCDDIKYRADVSYPEHDVEVELPFGNVTVMAVAYIVPTGVEGDWFYKTGPLYNLICDIDKRQGEHDNVYRDCFVAGQEYRIEPTGIDGNVQHITATLTRPQGRYMVIADDYETYLNIAGAEITDAASRIYYPSYINTAYSVFDRMPIASSYDFGYDFRPSLAYADDFPYVRLGDDWSFVNGNRSNFNIDITVSDKKDDRVINHNPGILVPVFPDRVTLVIGHWLTKINEGGGGVFIDPDFTNEIVIHF</sequence>
<proteinExistence type="predicted"/>
<name>A0AA44ALQ2_9BACT</name>
<accession>A0AA44ALQ2</accession>